<accession>S7TW59</accession>
<evidence type="ECO:0000256" key="3">
    <source>
        <dbReference type="ARBA" id="ARBA00022475"/>
    </source>
</evidence>
<dbReference type="PANTHER" id="PTHR30489:SF0">
    <property type="entry name" value="LIPOPROTEIN-RELEASING SYSTEM TRANSMEMBRANE PROTEIN LOLE"/>
    <property type="match status" value="1"/>
</dbReference>
<comment type="caution">
    <text evidence="10">The sequence shown here is derived from an EMBL/GenBank/DDBJ whole genome shotgun (WGS) entry which is preliminary data.</text>
</comment>
<evidence type="ECO:0000256" key="5">
    <source>
        <dbReference type="ARBA" id="ARBA00022989"/>
    </source>
</evidence>
<dbReference type="InterPro" id="IPR025857">
    <property type="entry name" value="MacB_PCD"/>
</dbReference>
<name>S7TW59_DESML</name>
<comment type="similarity">
    <text evidence="2">Belongs to the ABC-4 integral membrane protein family. LolC/E subfamily.</text>
</comment>
<dbReference type="InterPro" id="IPR003838">
    <property type="entry name" value="ABC3_permease_C"/>
</dbReference>
<reference evidence="10 11" key="1">
    <citation type="journal article" date="2013" name="Genome Announc.">
        <title>Draft genome sequences for three mercury-methylating, sulfate-reducing bacteria.</title>
        <authorList>
            <person name="Brown S.D."/>
            <person name="Hurt R.A.Jr."/>
            <person name="Gilmour C.C."/>
            <person name="Elias D.A."/>
        </authorList>
    </citation>
    <scope>NUCLEOTIDE SEQUENCE [LARGE SCALE GENOMIC DNA]</scope>
    <source>
        <strain evidence="10 11">DSM 2059</strain>
    </source>
</reference>
<dbReference type="GO" id="GO:0044874">
    <property type="term" value="P:lipoprotein localization to outer membrane"/>
    <property type="evidence" value="ECO:0007669"/>
    <property type="project" value="TreeGrafter"/>
</dbReference>
<dbReference type="InterPro" id="IPR051447">
    <property type="entry name" value="Lipoprotein-release_system"/>
</dbReference>
<protein>
    <submittedName>
        <fullName evidence="10">MacB-like periplasmic core domain containing protein</fullName>
    </submittedName>
</protein>
<dbReference type="RefSeq" id="WP_020876489.1">
    <property type="nucleotide sequence ID" value="NZ_ATHJ01000076.1"/>
</dbReference>
<gene>
    <name evidence="10" type="ORF">dsmv_2058</name>
</gene>
<dbReference type="Pfam" id="PF02687">
    <property type="entry name" value="FtsX"/>
    <property type="match status" value="1"/>
</dbReference>
<keyword evidence="6 7" id="KW-0472">Membrane</keyword>
<feature type="transmembrane region" description="Helical" evidence="7">
    <location>
        <begin position="18"/>
        <end position="38"/>
    </location>
</feature>
<dbReference type="eggNOG" id="COG4591">
    <property type="taxonomic scope" value="Bacteria"/>
</dbReference>
<keyword evidence="5 7" id="KW-1133">Transmembrane helix</keyword>
<evidence type="ECO:0000256" key="6">
    <source>
        <dbReference type="ARBA" id="ARBA00023136"/>
    </source>
</evidence>
<dbReference type="AlphaFoldDB" id="S7TW59"/>
<dbReference type="STRING" id="897.B2D07_06805"/>
<evidence type="ECO:0000256" key="2">
    <source>
        <dbReference type="ARBA" id="ARBA00005236"/>
    </source>
</evidence>
<evidence type="ECO:0000313" key="10">
    <source>
        <dbReference type="EMBL" id="EPR41277.1"/>
    </source>
</evidence>
<keyword evidence="11" id="KW-1185">Reference proteome</keyword>
<evidence type="ECO:0000313" key="11">
    <source>
        <dbReference type="Proteomes" id="UP000014977"/>
    </source>
</evidence>
<dbReference type="EMBL" id="ATHJ01000076">
    <property type="protein sequence ID" value="EPR41277.1"/>
    <property type="molecule type" value="Genomic_DNA"/>
</dbReference>
<dbReference type="OrthoDB" id="9809768at2"/>
<evidence type="ECO:0000259" key="8">
    <source>
        <dbReference type="Pfam" id="PF02687"/>
    </source>
</evidence>
<sequence length="406" mass="43399">MMFRLAWRNLWRNPRRTVVILTAVCVGVFGMIFIAALMQGVGDQMVRNSIATLVGSLQVHHRGYREDPVVENTMTDPAEPAAALAAVLPPGARWSRRVRVNAVAGNARHSAGVTLVGIEPDREGGVSFIGSAVVEGRPLGPGDPYGIIVGRALVEKFETRIGRKLVLMSQAADRDIASRAFTIVGVFRAELAATEKQFVFVSLAAAQEMLKVDKGVSEIAVLLPDGADPGPTADALKAALPERYEIHTWRELLPMLTAYIDMNEGFTVVWYLVVFIAMGFGIVNTLLMAVFERMREFGLLRALGMKPGGIVRGVLIESALLLILGTAAGNGAAFLSVAALAENGINLSAFAAGVEYAGMPRVIYPAFSWTSVLEANLTVWVLGLAVSLYPALKASGITPVAAMARV</sequence>
<dbReference type="Pfam" id="PF12704">
    <property type="entry name" value="MacB_PCD"/>
    <property type="match status" value="1"/>
</dbReference>
<keyword evidence="3" id="KW-1003">Cell membrane</keyword>
<comment type="subcellular location">
    <subcellularLocation>
        <location evidence="1">Cell membrane</location>
        <topology evidence="1">Multi-pass membrane protein</topology>
    </subcellularLocation>
</comment>
<evidence type="ECO:0000256" key="7">
    <source>
        <dbReference type="SAM" id="Phobius"/>
    </source>
</evidence>
<feature type="transmembrane region" description="Helical" evidence="7">
    <location>
        <begin position="268"/>
        <end position="290"/>
    </location>
</feature>
<feature type="domain" description="ABC3 transporter permease C-terminal" evidence="8">
    <location>
        <begin position="272"/>
        <end position="399"/>
    </location>
</feature>
<dbReference type="GO" id="GO:0098797">
    <property type="term" value="C:plasma membrane protein complex"/>
    <property type="evidence" value="ECO:0007669"/>
    <property type="project" value="TreeGrafter"/>
</dbReference>
<dbReference type="Proteomes" id="UP000014977">
    <property type="component" value="Unassembled WGS sequence"/>
</dbReference>
<feature type="transmembrane region" description="Helical" evidence="7">
    <location>
        <begin position="366"/>
        <end position="389"/>
    </location>
</feature>
<feature type="domain" description="MacB-like periplasmic core" evidence="9">
    <location>
        <begin position="17"/>
        <end position="238"/>
    </location>
</feature>
<evidence type="ECO:0000259" key="9">
    <source>
        <dbReference type="Pfam" id="PF12704"/>
    </source>
</evidence>
<evidence type="ECO:0000256" key="1">
    <source>
        <dbReference type="ARBA" id="ARBA00004651"/>
    </source>
</evidence>
<proteinExistence type="inferred from homology"/>
<organism evidence="10 11">
    <name type="scientific">Desulfococcus multivorans DSM 2059</name>
    <dbReference type="NCBI Taxonomy" id="1121405"/>
    <lineage>
        <taxon>Bacteria</taxon>
        <taxon>Pseudomonadati</taxon>
        <taxon>Thermodesulfobacteriota</taxon>
        <taxon>Desulfobacteria</taxon>
        <taxon>Desulfobacterales</taxon>
        <taxon>Desulfococcaceae</taxon>
        <taxon>Desulfococcus</taxon>
    </lineage>
</organism>
<dbReference type="PANTHER" id="PTHR30489">
    <property type="entry name" value="LIPOPROTEIN-RELEASING SYSTEM TRANSMEMBRANE PROTEIN LOLE"/>
    <property type="match status" value="1"/>
</dbReference>
<keyword evidence="4 7" id="KW-0812">Transmembrane</keyword>
<evidence type="ECO:0000256" key="4">
    <source>
        <dbReference type="ARBA" id="ARBA00022692"/>
    </source>
</evidence>